<dbReference type="EMBL" id="CAJOBB010005076">
    <property type="protein sequence ID" value="CAF4114759.1"/>
    <property type="molecule type" value="Genomic_DNA"/>
</dbReference>
<evidence type="ECO:0008006" key="6">
    <source>
        <dbReference type="Google" id="ProtNLM"/>
    </source>
</evidence>
<proteinExistence type="predicted"/>
<dbReference type="Proteomes" id="UP000663860">
    <property type="component" value="Unassembled WGS sequence"/>
</dbReference>
<protein>
    <recommendedName>
        <fullName evidence="6">Peptidase S33 tripeptidyl aminopeptidase-like C-terminal domain-containing protein</fullName>
    </recommendedName>
</protein>
<dbReference type="Proteomes" id="UP000663844">
    <property type="component" value="Unassembled WGS sequence"/>
</dbReference>
<reference evidence="3" key="1">
    <citation type="submission" date="2021-02" db="EMBL/GenBank/DDBJ databases">
        <authorList>
            <person name="Nowell W R."/>
        </authorList>
    </citation>
    <scope>NUCLEOTIDE SEQUENCE</scope>
</reference>
<dbReference type="Proteomes" id="UP000663845">
    <property type="component" value="Unassembled WGS sequence"/>
</dbReference>
<name>A0A818TEX2_9BILA</name>
<evidence type="ECO:0000313" key="1">
    <source>
        <dbReference type="EMBL" id="CAF0724369.1"/>
    </source>
</evidence>
<sequence>MESFGISMLKQIVLNNYHMIYPNTYPMMYLFQYRGAGLSKPSIHCHTATTWTGCAEELINTTVPLSPEQSLKIIHGMSNQNIAQDLQYQIQFAINQSQPISQQTSTYIYGLSQGTGIIEYYLCIQSINSQLQIIDGVILDGIMSIKDSDAARNQIKTHNDRFYMYISKCQQDAQCLKAFNTVTGTDQDLLSVTLRLQMLFLTNKTNPLCTYNNGLKDWQLFIQIASEGIENVAVRPVTIILIARLYRCSLDDQQILSRAIPIMIFLVQQTSPGHLIDPPDNSHDGSVLSITTIWSDFIGLALNDSIKTNSEFYNDLCINSSVVNELYLAPTGTLPICNETKLSKYNYTLPSTFKDVLYPKNPRYWGQFQVNPRIFRSRQGGALLFNADLDYNSPLTTAQQVQTLFNMQEIPAKLVVMKGLTHVTSIQAYTKIGGFEMPSCTEQIIVQFLYQQELNLTLSKLNDTCNSIDTLIGIDWFYKNPLINQTLHSVFGNSTYNYWGINTSN</sequence>
<comment type="caution">
    <text evidence="3">The sequence shown here is derived from an EMBL/GenBank/DDBJ whole genome shotgun (WGS) entry which is preliminary data.</text>
</comment>
<evidence type="ECO:0000313" key="5">
    <source>
        <dbReference type="Proteomes" id="UP000663844"/>
    </source>
</evidence>
<dbReference type="EMBL" id="CAJOAZ010000626">
    <property type="protein sequence ID" value="CAF3686200.1"/>
    <property type="molecule type" value="Genomic_DNA"/>
</dbReference>
<organism evidence="3 5">
    <name type="scientific">Adineta steineri</name>
    <dbReference type="NCBI Taxonomy" id="433720"/>
    <lineage>
        <taxon>Eukaryota</taxon>
        <taxon>Metazoa</taxon>
        <taxon>Spiralia</taxon>
        <taxon>Gnathifera</taxon>
        <taxon>Rotifera</taxon>
        <taxon>Eurotatoria</taxon>
        <taxon>Bdelloidea</taxon>
        <taxon>Adinetida</taxon>
        <taxon>Adinetidae</taxon>
        <taxon>Adineta</taxon>
    </lineage>
</organism>
<gene>
    <name evidence="1" type="ORF">IZO911_LOCUS2270</name>
    <name evidence="2" type="ORF">JYZ213_LOCUS32919</name>
    <name evidence="4" type="ORF">KXQ929_LOCUS35289</name>
    <name evidence="3" type="ORF">OXD698_LOCUS11270</name>
</gene>
<dbReference type="EMBL" id="CAJNOE010000011">
    <property type="protein sequence ID" value="CAF0724369.1"/>
    <property type="molecule type" value="Genomic_DNA"/>
</dbReference>
<dbReference type="AlphaFoldDB" id="A0A818TEX2"/>
<accession>A0A818TEX2</accession>
<evidence type="ECO:0000313" key="4">
    <source>
        <dbReference type="EMBL" id="CAF4114759.1"/>
    </source>
</evidence>
<evidence type="ECO:0000313" key="3">
    <source>
        <dbReference type="EMBL" id="CAF3686200.1"/>
    </source>
</evidence>
<dbReference type="Proteomes" id="UP000663868">
    <property type="component" value="Unassembled WGS sequence"/>
</dbReference>
<evidence type="ECO:0000313" key="2">
    <source>
        <dbReference type="EMBL" id="CAF1312191.1"/>
    </source>
</evidence>
<dbReference type="EMBL" id="CAJNOG010000604">
    <property type="protein sequence ID" value="CAF1312191.1"/>
    <property type="molecule type" value="Genomic_DNA"/>
</dbReference>